<dbReference type="Gramene" id="mRNA:HanXRQr2_Chr10g0440391">
    <property type="protein sequence ID" value="CDS:HanXRQr2_Chr10g0440391.1"/>
    <property type="gene ID" value="HanXRQr2_Chr10g0440391"/>
</dbReference>
<organism evidence="1 2">
    <name type="scientific">Helianthus annuus</name>
    <name type="common">Common sunflower</name>
    <dbReference type="NCBI Taxonomy" id="4232"/>
    <lineage>
        <taxon>Eukaryota</taxon>
        <taxon>Viridiplantae</taxon>
        <taxon>Streptophyta</taxon>
        <taxon>Embryophyta</taxon>
        <taxon>Tracheophyta</taxon>
        <taxon>Spermatophyta</taxon>
        <taxon>Magnoliopsida</taxon>
        <taxon>eudicotyledons</taxon>
        <taxon>Gunneridae</taxon>
        <taxon>Pentapetalae</taxon>
        <taxon>asterids</taxon>
        <taxon>campanulids</taxon>
        <taxon>Asterales</taxon>
        <taxon>Asteraceae</taxon>
        <taxon>Asteroideae</taxon>
        <taxon>Heliantheae alliance</taxon>
        <taxon>Heliantheae</taxon>
        <taxon>Helianthus</taxon>
    </lineage>
</organism>
<proteinExistence type="predicted"/>
<dbReference type="AlphaFoldDB" id="A0A9K3HY36"/>
<sequence length="60" mass="6900">MFSDGQSSDHQPPLPPAVLSLARFSLSVDADNPRRLCRRRRVRRLPLFSIFFLFASNLQV</sequence>
<gene>
    <name evidence="1" type="ORF">HanXRQr2_Chr10g0440391</name>
</gene>
<reference evidence="1" key="1">
    <citation type="journal article" date="2017" name="Nature">
        <title>The sunflower genome provides insights into oil metabolism, flowering and Asterid evolution.</title>
        <authorList>
            <person name="Badouin H."/>
            <person name="Gouzy J."/>
            <person name="Grassa C.J."/>
            <person name="Murat F."/>
            <person name="Staton S.E."/>
            <person name="Cottret L."/>
            <person name="Lelandais-Briere C."/>
            <person name="Owens G.L."/>
            <person name="Carrere S."/>
            <person name="Mayjonade B."/>
            <person name="Legrand L."/>
            <person name="Gill N."/>
            <person name="Kane N.C."/>
            <person name="Bowers J.E."/>
            <person name="Hubner S."/>
            <person name="Bellec A."/>
            <person name="Berard A."/>
            <person name="Berges H."/>
            <person name="Blanchet N."/>
            <person name="Boniface M.C."/>
            <person name="Brunel D."/>
            <person name="Catrice O."/>
            <person name="Chaidir N."/>
            <person name="Claudel C."/>
            <person name="Donnadieu C."/>
            <person name="Faraut T."/>
            <person name="Fievet G."/>
            <person name="Helmstetter N."/>
            <person name="King M."/>
            <person name="Knapp S.J."/>
            <person name="Lai Z."/>
            <person name="Le Paslier M.C."/>
            <person name="Lippi Y."/>
            <person name="Lorenzon L."/>
            <person name="Mandel J.R."/>
            <person name="Marage G."/>
            <person name="Marchand G."/>
            <person name="Marquand E."/>
            <person name="Bret-Mestries E."/>
            <person name="Morien E."/>
            <person name="Nambeesan S."/>
            <person name="Nguyen T."/>
            <person name="Pegot-Espagnet P."/>
            <person name="Pouilly N."/>
            <person name="Raftis F."/>
            <person name="Sallet E."/>
            <person name="Schiex T."/>
            <person name="Thomas J."/>
            <person name="Vandecasteele C."/>
            <person name="Vares D."/>
            <person name="Vear F."/>
            <person name="Vautrin S."/>
            <person name="Crespi M."/>
            <person name="Mangin B."/>
            <person name="Burke J.M."/>
            <person name="Salse J."/>
            <person name="Munos S."/>
            <person name="Vincourt P."/>
            <person name="Rieseberg L.H."/>
            <person name="Langlade N.B."/>
        </authorList>
    </citation>
    <scope>NUCLEOTIDE SEQUENCE</scope>
    <source>
        <tissue evidence="1">Leaves</tissue>
    </source>
</reference>
<comment type="caution">
    <text evidence="1">The sequence shown here is derived from an EMBL/GenBank/DDBJ whole genome shotgun (WGS) entry which is preliminary data.</text>
</comment>
<reference evidence="1" key="2">
    <citation type="submission" date="2020-06" db="EMBL/GenBank/DDBJ databases">
        <title>Helianthus annuus Genome sequencing and assembly Release 2.</title>
        <authorList>
            <person name="Gouzy J."/>
            <person name="Langlade N."/>
            <person name="Munos S."/>
        </authorList>
    </citation>
    <scope>NUCLEOTIDE SEQUENCE</scope>
    <source>
        <tissue evidence="1">Leaves</tissue>
    </source>
</reference>
<keyword evidence="2" id="KW-1185">Reference proteome</keyword>
<evidence type="ECO:0000313" key="1">
    <source>
        <dbReference type="EMBL" id="KAF5786390.1"/>
    </source>
</evidence>
<name>A0A9K3HY36_HELAN</name>
<protein>
    <submittedName>
        <fullName evidence="1">Uncharacterized protein</fullName>
    </submittedName>
</protein>
<dbReference type="Proteomes" id="UP000215914">
    <property type="component" value="Unassembled WGS sequence"/>
</dbReference>
<dbReference type="EMBL" id="MNCJ02000325">
    <property type="protein sequence ID" value="KAF5786390.1"/>
    <property type="molecule type" value="Genomic_DNA"/>
</dbReference>
<evidence type="ECO:0000313" key="2">
    <source>
        <dbReference type="Proteomes" id="UP000215914"/>
    </source>
</evidence>
<accession>A0A9K3HY36</accession>